<dbReference type="AlphaFoldDB" id="A0A8J1TE64"/>
<dbReference type="OrthoDB" id="6040837at2759"/>
<dbReference type="Gene3D" id="3.30.160.60">
    <property type="entry name" value="Classic Zinc Finger"/>
    <property type="match status" value="3"/>
</dbReference>
<proteinExistence type="predicted"/>
<evidence type="ECO:0000256" key="5">
    <source>
        <dbReference type="ARBA" id="ARBA00022833"/>
    </source>
</evidence>
<dbReference type="Proteomes" id="UP000749559">
    <property type="component" value="Unassembled WGS sequence"/>
</dbReference>
<keyword evidence="5" id="KW-0862">Zinc</keyword>
<dbReference type="EMBL" id="CAIIXF020000002">
    <property type="protein sequence ID" value="CAH1776333.1"/>
    <property type="molecule type" value="Genomic_DNA"/>
</dbReference>
<evidence type="ECO:0000256" key="1">
    <source>
        <dbReference type="ARBA" id="ARBA00004123"/>
    </source>
</evidence>
<evidence type="ECO:0000256" key="6">
    <source>
        <dbReference type="ARBA" id="ARBA00023242"/>
    </source>
</evidence>
<dbReference type="InterPro" id="IPR013087">
    <property type="entry name" value="Znf_C2H2_type"/>
</dbReference>
<dbReference type="FunFam" id="3.30.160.60:FF:000100">
    <property type="entry name" value="Zinc finger 45-like"/>
    <property type="match status" value="1"/>
</dbReference>
<dbReference type="GO" id="GO:0005634">
    <property type="term" value="C:nucleus"/>
    <property type="evidence" value="ECO:0007669"/>
    <property type="project" value="UniProtKB-SubCell"/>
</dbReference>
<keyword evidence="6" id="KW-0539">Nucleus</keyword>
<evidence type="ECO:0000256" key="2">
    <source>
        <dbReference type="ARBA" id="ARBA00022723"/>
    </source>
</evidence>
<keyword evidence="2" id="KW-0479">Metal-binding</keyword>
<evidence type="ECO:0000256" key="4">
    <source>
        <dbReference type="ARBA" id="ARBA00022771"/>
    </source>
</evidence>
<accession>A0A8J1TE64</accession>
<dbReference type="PANTHER" id="PTHR24390">
    <property type="entry name" value="ZINC FINGER PROTEIN"/>
    <property type="match status" value="1"/>
</dbReference>
<dbReference type="GO" id="GO:0008270">
    <property type="term" value="F:zinc ion binding"/>
    <property type="evidence" value="ECO:0007669"/>
    <property type="project" value="UniProtKB-KW"/>
</dbReference>
<dbReference type="PROSITE" id="PS00028">
    <property type="entry name" value="ZINC_FINGER_C2H2_1"/>
    <property type="match status" value="3"/>
</dbReference>
<protein>
    <submittedName>
        <fullName evidence="7">Uncharacterized protein</fullName>
    </submittedName>
</protein>
<evidence type="ECO:0000256" key="3">
    <source>
        <dbReference type="ARBA" id="ARBA00022737"/>
    </source>
</evidence>
<feature type="non-terminal residue" evidence="7">
    <location>
        <position position="183"/>
    </location>
</feature>
<evidence type="ECO:0000313" key="7">
    <source>
        <dbReference type="EMBL" id="CAH1776333.1"/>
    </source>
</evidence>
<comment type="subcellular location">
    <subcellularLocation>
        <location evidence="1">Nucleus</location>
    </subcellularLocation>
</comment>
<evidence type="ECO:0000313" key="8">
    <source>
        <dbReference type="Proteomes" id="UP000749559"/>
    </source>
</evidence>
<sequence>IETDRLSCDSLINSFVQVQICGPCNCDLIYLYRINNPLLEIPVCSHCGLKFKGASGLYDHTRLKHGVPKYTCTHCGKGYQSVVQYRAHVLSHVEEKAFKCESCEKSYSQKRQLKEHISVKHTPAEYEDDYRGVCNVCNKTMLKSNLKRHKQAAHCKIKYSCPLCHAIFAYKGSMKRHQITCRL</sequence>
<keyword evidence="4" id="KW-0863">Zinc-finger</keyword>
<keyword evidence="8" id="KW-1185">Reference proteome</keyword>
<comment type="caution">
    <text evidence="7">The sequence shown here is derived from an EMBL/GenBank/DDBJ whole genome shotgun (WGS) entry which is preliminary data.</text>
</comment>
<name>A0A8J1TE64_OWEFU</name>
<dbReference type="Pfam" id="PF00096">
    <property type="entry name" value="zf-C2H2"/>
    <property type="match status" value="4"/>
</dbReference>
<organism evidence="7 8">
    <name type="scientific">Owenia fusiformis</name>
    <name type="common">Polychaete worm</name>
    <dbReference type="NCBI Taxonomy" id="6347"/>
    <lineage>
        <taxon>Eukaryota</taxon>
        <taxon>Metazoa</taxon>
        <taxon>Spiralia</taxon>
        <taxon>Lophotrochozoa</taxon>
        <taxon>Annelida</taxon>
        <taxon>Polychaeta</taxon>
        <taxon>Sedentaria</taxon>
        <taxon>Canalipalpata</taxon>
        <taxon>Sabellida</taxon>
        <taxon>Oweniida</taxon>
        <taxon>Oweniidae</taxon>
        <taxon>Owenia</taxon>
    </lineage>
</organism>
<gene>
    <name evidence="7" type="ORF">OFUS_LOCUS3516</name>
</gene>
<dbReference type="InterPro" id="IPR036236">
    <property type="entry name" value="Znf_C2H2_sf"/>
</dbReference>
<keyword evidence="3" id="KW-0677">Repeat</keyword>
<reference evidence="7" key="1">
    <citation type="submission" date="2022-03" db="EMBL/GenBank/DDBJ databases">
        <authorList>
            <person name="Martin C."/>
        </authorList>
    </citation>
    <scope>NUCLEOTIDE SEQUENCE</scope>
</reference>
<dbReference type="PROSITE" id="PS50157">
    <property type="entry name" value="ZINC_FINGER_C2H2_2"/>
    <property type="match status" value="3"/>
</dbReference>
<dbReference type="SMART" id="SM00355">
    <property type="entry name" value="ZnF_C2H2"/>
    <property type="match status" value="5"/>
</dbReference>
<dbReference type="SUPFAM" id="SSF57667">
    <property type="entry name" value="beta-beta-alpha zinc fingers"/>
    <property type="match status" value="2"/>
</dbReference>